<dbReference type="Pfam" id="PF00535">
    <property type="entry name" value="Glycos_transf_2"/>
    <property type="match status" value="1"/>
</dbReference>
<accession>A0A9X1QKT1</accession>
<dbReference type="AlphaFoldDB" id="A0A9X1QKT1"/>
<keyword evidence="2" id="KW-0808">Transferase</keyword>
<protein>
    <submittedName>
        <fullName evidence="2">Glycosyltransferase</fullName>
        <ecNumber evidence="2">2.4.-.-</ecNumber>
    </submittedName>
</protein>
<dbReference type="SUPFAM" id="SSF53448">
    <property type="entry name" value="Nucleotide-diphospho-sugar transferases"/>
    <property type="match status" value="1"/>
</dbReference>
<reference evidence="2" key="1">
    <citation type="submission" date="2022-01" db="EMBL/GenBank/DDBJ databases">
        <title>Novel species in genus Dyadobacter.</title>
        <authorList>
            <person name="Ma C."/>
        </authorList>
    </citation>
    <scope>NUCLEOTIDE SEQUENCE</scope>
    <source>
        <strain evidence="2">CY357</strain>
    </source>
</reference>
<keyword evidence="2" id="KW-0328">Glycosyltransferase</keyword>
<dbReference type="PANTHER" id="PTHR22916">
    <property type="entry name" value="GLYCOSYLTRANSFERASE"/>
    <property type="match status" value="1"/>
</dbReference>
<gene>
    <name evidence="2" type="ORF">L0661_24415</name>
</gene>
<dbReference type="PANTHER" id="PTHR22916:SF3">
    <property type="entry name" value="UDP-GLCNAC:BETAGAL BETA-1,3-N-ACETYLGLUCOSAMINYLTRANSFERASE-LIKE PROTEIN 1"/>
    <property type="match status" value="1"/>
</dbReference>
<feature type="domain" description="Glycosyltransferase 2-like" evidence="1">
    <location>
        <begin position="4"/>
        <end position="137"/>
    </location>
</feature>
<dbReference type="InterPro" id="IPR029044">
    <property type="entry name" value="Nucleotide-diphossugar_trans"/>
</dbReference>
<dbReference type="EMBL" id="JAKFFV010000021">
    <property type="protein sequence ID" value="MCF2501484.1"/>
    <property type="molecule type" value="Genomic_DNA"/>
</dbReference>
<name>A0A9X1QKT1_9BACT</name>
<dbReference type="InterPro" id="IPR001173">
    <property type="entry name" value="Glyco_trans_2-like"/>
</dbReference>
<dbReference type="Proteomes" id="UP001139411">
    <property type="component" value="Unassembled WGS sequence"/>
</dbReference>
<dbReference type="RefSeq" id="WP_235179637.1">
    <property type="nucleotide sequence ID" value="NZ_JAKFFV010000021.1"/>
</dbReference>
<sequence>MKFSIGIPAYKTVFFQECIDSVLSQDFTDFELIIVDDNSPNDIESFVRKYDSDKIRYFRNEKNFGALHVVDNWNKCLSLAQGEFFVLLGDDDRMRPNYLSEFARLINKYPDCGVYHCRSVIINENSEPVSLTETRPEFESVYDAILQRIMGNRHFFISDYVYRTSTLKSNGGFYKLPLAWASDDISSYIGSMQNGIAHTNEPVFEYRLNTHSISSNGSLYNKLAAIKGEEEWLNTFLQKEPQHAVDVILRENIKNQMKVFIQKKKIQTICDSNANNLISLVKWRLKDTAKHLSFQEFCYALILSLKEKRKYQYAS</sequence>
<dbReference type="Gene3D" id="3.90.550.10">
    <property type="entry name" value="Spore Coat Polysaccharide Biosynthesis Protein SpsA, Chain A"/>
    <property type="match status" value="1"/>
</dbReference>
<evidence type="ECO:0000313" key="3">
    <source>
        <dbReference type="Proteomes" id="UP001139411"/>
    </source>
</evidence>
<organism evidence="2 3">
    <name type="scientific">Dyadobacter chenhuakuii</name>
    <dbReference type="NCBI Taxonomy" id="2909339"/>
    <lineage>
        <taxon>Bacteria</taxon>
        <taxon>Pseudomonadati</taxon>
        <taxon>Bacteroidota</taxon>
        <taxon>Cytophagia</taxon>
        <taxon>Cytophagales</taxon>
        <taxon>Spirosomataceae</taxon>
        <taxon>Dyadobacter</taxon>
    </lineage>
</organism>
<evidence type="ECO:0000259" key="1">
    <source>
        <dbReference type="Pfam" id="PF00535"/>
    </source>
</evidence>
<evidence type="ECO:0000313" key="2">
    <source>
        <dbReference type="EMBL" id="MCF2501484.1"/>
    </source>
</evidence>
<proteinExistence type="predicted"/>
<comment type="caution">
    <text evidence="2">The sequence shown here is derived from an EMBL/GenBank/DDBJ whole genome shotgun (WGS) entry which is preliminary data.</text>
</comment>
<dbReference type="GO" id="GO:0016758">
    <property type="term" value="F:hexosyltransferase activity"/>
    <property type="evidence" value="ECO:0007669"/>
    <property type="project" value="UniProtKB-ARBA"/>
</dbReference>
<dbReference type="EC" id="2.4.-.-" evidence="2"/>